<accession>A0AA88I3Q3</accession>
<keyword evidence="1" id="KW-0812">Transmembrane</keyword>
<protein>
    <submittedName>
        <fullName evidence="2">Uncharacterized protein</fullName>
    </submittedName>
</protein>
<feature type="transmembrane region" description="Helical" evidence="1">
    <location>
        <begin position="20"/>
        <end position="38"/>
    </location>
</feature>
<name>A0AA88I3Q3_ARTSF</name>
<keyword evidence="1" id="KW-1133">Transmembrane helix</keyword>
<keyword evidence="3" id="KW-1185">Reference proteome</keyword>
<evidence type="ECO:0000256" key="1">
    <source>
        <dbReference type="SAM" id="Phobius"/>
    </source>
</evidence>
<reference evidence="2" key="1">
    <citation type="submission" date="2023-07" db="EMBL/GenBank/DDBJ databases">
        <title>Chromosome-level genome assembly of Artemia franciscana.</title>
        <authorList>
            <person name="Jo E."/>
        </authorList>
    </citation>
    <scope>NUCLEOTIDE SEQUENCE</scope>
    <source>
        <tissue evidence="2">Whole body</tissue>
    </source>
</reference>
<dbReference type="Proteomes" id="UP001187531">
    <property type="component" value="Unassembled WGS sequence"/>
</dbReference>
<proteinExistence type="predicted"/>
<gene>
    <name evidence="2" type="ORF">QYM36_004908</name>
</gene>
<keyword evidence="1" id="KW-0472">Membrane</keyword>
<sequence length="146" mass="16787">MDIDKNDGYLYPKCFLNNKLLMLCIVYITLVVHSEGLLKTLSLGIKSVLELEILSSTICLSQTRQKSAELPLSMIPIDEFSDSGNQWRCVLEVEWIEHYGKQHIKQTFEQRVLVFQFHYPIEKPVFEDLEKLAMSLLGLPISNAVI</sequence>
<dbReference type="EMBL" id="JAVRJZ010000008">
    <property type="protein sequence ID" value="KAK2719241.1"/>
    <property type="molecule type" value="Genomic_DNA"/>
</dbReference>
<evidence type="ECO:0000313" key="2">
    <source>
        <dbReference type="EMBL" id="KAK2719241.1"/>
    </source>
</evidence>
<evidence type="ECO:0000313" key="3">
    <source>
        <dbReference type="Proteomes" id="UP001187531"/>
    </source>
</evidence>
<dbReference type="AlphaFoldDB" id="A0AA88I3Q3"/>
<organism evidence="2 3">
    <name type="scientific">Artemia franciscana</name>
    <name type="common">Brine shrimp</name>
    <name type="synonym">Artemia sanfranciscana</name>
    <dbReference type="NCBI Taxonomy" id="6661"/>
    <lineage>
        <taxon>Eukaryota</taxon>
        <taxon>Metazoa</taxon>
        <taxon>Ecdysozoa</taxon>
        <taxon>Arthropoda</taxon>
        <taxon>Crustacea</taxon>
        <taxon>Branchiopoda</taxon>
        <taxon>Anostraca</taxon>
        <taxon>Artemiidae</taxon>
        <taxon>Artemia</taxon>
    </lineage>
</organism>
<comment type="caution">
    <text evidence="2">The sequence shown here is derived from an EMBL/GenBank/DDBJ whole genome shotgun (WGS) entry which is preliminary data.</text>
</comment>